<feature type="binding site" evidence="12">
    <location>
        <position position="247"/>
    </location>
    <ligand>
        <name>Zn(2+)</name>
        <dbReference type="ChEBI" id="CHEBI:29105"/>
    </ligand>
</feature>
<dbReference type="PANTHER" id="PTHR10890:SF3">
    <property type="entry name" value="CYSTEINE--TRNA LIGASE, CYTOPLASMIC"/>
    <property type="match status" value="1"/>
</dbReference>
<evidence type="ECO:0000256" key="6">
    <source>
        <dbReference type="ARBA" id="ARBA00022723"/>
    </source>
</evidence>
<feature type="domain" description="Cysteinyl-tRNA synthetase class Ia DALR" evidence="13">
    <location>
        <begin position="351"/>
        <end position="412"/>
    </location>
</feature>
<comment type="cofactor">
    <cofactor evidence="12">
        <name>Zn(2+)</name>
        <dbReference type="ChEBI" id="CHEBI:29105"/>
    </cofactor>
    <text evidence="12">Binds 1 zinc ion per subunit.</text>
</comment>
<comment type="similarity">
    <text evidence="2 12">Belongs to the class-I aminoacyl-tRNA synthetase family.</text>
</comment>
<dbReference type="GO" id="GO:0008270">
    <property type="term" value="F:zinc ion binding"/>
    <property type="evidence" value="ECO:0007669"/>
    <property type="project" value="UniProtKB-UniRule"/>
</dbReference>
<dbReference type="AlphaFoldDB" id="A0A455TAL7"/>
<dbReference type="InterPro" id="IPR014729">
    <property type="entry name" value="Rossmann-like_a/b/a_fold"/>
</dbReference>
<evidence type="ECO:0000313" key="15">
    <source>
        <dbReference type="Proteomes" id="UP000317544"/>
    </source>
</evidence>
<dbReference type="InterPro" id="IPR056411">
    <property type="entry name" value="CysS_C"/>
</dbReference>
<feature type="short sequence motif" description="'HIGH' region" evidence="12">
    <location>
        <begin position="30"/>
        <end position="40"/>
    </location>
</feature>
<evidence type="ECO:0000256" key="9">
    <source>
        <dbReference type="ARBA" id="ARBA00022840"/>
    </source>
</evidence>
<dbReference type="InterPro" id="IPR024909">
    <property type="entry name" value="Cys-tRNA/MSH_ligase"/>
</dbReference>
<evidence type="ECO:0000256" key="11">
    <source>
        <dbReference type="ARBA" id="ARBA00023146"/>
    </source>
</evidence>
<feature type="binding site" evidence="12">
    <location>
        <position position="278"/>
    </location>
    <ligand>
        <name>ATP</name>
        <dbReference type="ChEBI" id="CHEBI:30616"/>
    </ligand>
</feature>
<reference evidence="14 15" key="1">
    <citation type="journal article" date="2019" name="Proc. Natl. Acad. Sci. U.S.A.">
        <title>Exaggeration and cooption of innate immunity for social defense.</title>
        <authorList>
            <person name="Kutsukake M."/>
            <person name="Moriyama M."/>
            <person name="Shigenobu S."/>
            <person name="Meng X.-Y."/>
            <person name="Nikoh N."/>
            <person name="Noda C."/>
            <person name="Kobayashi S."/>
            <person name="Fukatsu T."/>
        </authorList>
    </citation>
    <scope>NUCLEOTIDE SEQUENCE [LARGE SCALE GENOMIC DNA]</scope>
    <source>
        <strain evidence="14 15">Nmo</strain>
    </source>
</reference>
<keyword evidence="11 12" id="KW-0030">Aminoacyl-tRNA synthetase</keyword>
<dbReference type="Gene3D" id="3.40.50.620">
    <property type="entry name" value="HUPs"/>
    <property type="match status" value="1"/>
</dbReference>
<dbReference type="OrthoDB" id="9815130at2"/>
<dbReference type="PANTHER" id="PTHR10890">
    <property type="entry name" value="CYSTEINYL-TRNA SYNTHETASE"/>
    <property type="match status" value="1"/>
</dbReference>
<dbReference type="Pfam" id="PF23493">
    <property type="entry name" value="CysS_C"/>
    <property type="match status" value="1"/>
</dbReference>
<evidence type="ECO:0000256" key="7">
    <source>
        <dbReference type="ARBA" id="ARBA00022741"/>
    </source>
</evidence>
<dbReference type="InterPro" id="IPR032678">
    <property type="entry name" value="tRNA-synt_1_cat_dom"/>
</dbReference>
<dbReference type="InterPro" id="IPR009080">
    <property type="entry name" value="tRNAsynth_Ia_anticodon-bd"/>
</dbReference>
<dbReference type="NCBIfam" id="TIGR00435">
    <property type="entry name" value="cysS"/>
    <property type="match status" value="1"/>
</dbReference>
<dbReference type="EC" id="6.1.1.16" evidence="12"/>
<dbReference type="Proteomes" id="UP000317544">
    <property type="component" value="Chromosome"/>
</dbReference>
<dbReference type="EMBL" id="AP019379">
    <property type="protein sequence ID" value="BBI01369.1"/>
    <property type="molecule type" value="Genomic_DNA"/>
</dbReference>
<dbReference type="InterPro" id="IPR015273">
    <property type="entry name" value="Cys-tRNA-synt_Ia_DALR"/>
</dbReference>
<keyword evidence="10 12" id="KW-0648">Protein biosynthesis</keyword>
<proteinExistence type="inferred from homology"/>
<accession>A0A455TAL7</accession>
<dbReference type="PRINTS" id="PR00983">
    <property type="entry name" value="TRNASYNTHCYS"/>
</dbReference>
<keyword evidence="9 12" id="KW-0067">ATP-binding</keyword>
<evidence type="ECO:0000256" key="3">
    <source>
        <dbReference type="ARBA" id="ARBA00011245"/>
    </source>
</evidence>
<evidence type="ECO:0000256" key="10">
    <source>
        <dbReference type="ARBA" id="ARBA00022917"/>
    </source>
</evidence>
<feature type="binding site" evidence="12">
    <location>
        <position position="218"/>
    </location>
    <ligand>
        <name>Zn(2+)</name>
        <dbReference type="ChEBI" id="CHEBI:29105"/>
    </ligand>
</feature>
<keyword evidence="4 12" id="KW-0963">Cytoplasm</keyword>
<evidence type="ECO:0000256" key="4">
    <source>
        <dbReference type="ARBA" id="ARBA00022490"/>
    </source>
</evidence>
<dbReference type="HAMAP" id="MF_00041">
    <property type="entry name" value="Cys_tRNA_synth"/>
    <property type="match status" value="1"/>
</dbReference>
<dbReference type="Pfam" id="PF01406">
    <property type="entry name" value="tRNA-synt_1e"/>
    <property type="match status" value="1"/>
</dbReference>
<dbReference type="Pfam" id="PF09190">
    <property type="entry name" value="DALR_2"/>
    <property type="match status" value="1"/>
</dbReference>
<dbReference type="GO" id="GO:0006423">
    <property type="term" value="P:cysteinyl-tRNA aminoacylation"/>
    <property type="evidence" value="ECO:0007669"/>
    <property type="project" value="UniProtKB-UniRule"/>
</dbReference>
<evidence type="ECO:0000256" key="2">
    <source>
        <dbReference type="ARBA" id="ARBA00005594"/>
    </source>
</evidence>
<dbReference type="Gene3D" id="1.20.120.1910">
    <property type="entry name" value="Cysteine-tRNA ligase, C-terminal anti-codon recognition domain"/>
    <property type="match status" value="1"/>
</dbReference>
<evidence type="ECO:0000256" key="8">
    <source>
        <dbReference type="ARBA" id="ARBA00022833"/>
    </source>
</evidence>
<dbReference type="GO" id="GO:0004817">
    <property type="term" value="F:cysteine-tRNA ligase activity"/>
    <property type="evidence" value="ECO:0007669"/>
    <property type="project" value="UniProtKB-UniRule"/>
</dbReference>
<evidence type="ECO:0000256" key="5">
    <source>
        <dbReference type="ARBA" id="ARBA00022598"/>
    </source>
</evidence>
<protein>
    <recommendedName>
        <fullName evidence="12">Cysteine--tRNA ligase</fullName>
        <ecNumber evidence="12">6.1.1.16</ecNumber>
    </recommendedName>
    <alternativeName>
        <fullName evidence="12">Cysteinyl-tRNA synthetase</fullName>
        <shortName evidence="12">CysRS</shortName>
    </alternativeName>
</protein>
<evidence type="ECO:0000313" key="14">
    <source>
        <dbReference type="EMBL" id="BBI01369.1"/>
    </source>
</evidence>
<feature type="short sequence motif" description="'KMSKS' region" evidence="12">
    <location>
        <begin position="275"/>
        <end position="279"/>
    </location>
</feature>
<dbReference type="GO" id="GO:0005524">
    <property type="term" value="F:ATP binding"/>
    <property type="evidence" value="ECO:0007669"/>
    <property type="project" value="UniProtKB-UniRule"/>
</dbReference>
<comment type="catalytic activity">
    <reaction evidence="12">
        <text>tRNA(Cys) + L-cysteine + ATP = L-cysteinyl-tRNA(Cys) + AMP + diphosphate</text>
        <dbReference type="Rhea" id="RHEA:17773"/>
        <dbReference type="Rhea" id="RHEA-COMP:9661"/>
        <dbReference type="Rhea" id="RHEA-COMP:9679"/>
        <dbReference type="ChEBI" id="CHEBI:30616"/>
        <dbReference type="ChEBI" id="CHEBI:33019"/>
        <dbReference type="ChEBI" id="CHEBI:35235"/>
        <dbReference type="ChEBI" id="CHEBI:78442"/>
        <dbReference type="ChEBI" id="CHEBI:78517"/>
        <dbReference type="ChEBI" id="CHEBI:456215"/>
        <dbReference type="EC" id="6.1.1.16"/>
    </reaction>
</comment>
<evidence type="ECO:0000259" key="13">
    <source>
        <dbReference type="SMART" id="SM00840"/>
    </source>
</evidence>
<keyword evidence="8 12" id="KW-0862">Zinc</keyword>
<dbReference type="CDD" id="cd07963">
    <property type="entry name" value="Anticodon_Ia_Cys"/>
    <property type="match status" value="1"/>
</dbReference>
<comment type="subcellular location">
    <subcellularLocation>
        <location evidence="1 12">Cytoplasm</location>
    </subcellularLocation>
</comment>
<gene>
    <name evidence="12 14" type="primary">cysS</name>
    <name evidence="14" type="ORF">BUCNMO_367</name>
</gene>
<comment type="subunit">
    <text evidence="3 12">Monomer.</text>
</comment>
<dbReference type="SUPFAM" id="SSF52374">
    <property type="entry name" value="Nucleotidylyl transferase"/>
    <property type="match status" value="1"/>
</dbReference>
<evidence type="ECO:0000256" key="12">
    <source>
        <dbReference type="HAMAP-Rule" id="MF_00041"/>
    </source>
</evidence>
<organism evidence="14 15">
    <name type="scientific">Buchnera aphidicola</name>
    <name type="common">Nipponaphis monzeni</name>
    <dbReference type="NCBI Taxonomy" id="2495405"/>
    <lineage>
        <taxon>Bacteria</taxon>
        <taxon>Pseudomonadati</taxon>
        <taxon>Pseudomonadota</taxon>
        <taxon>Gammaproteobacteria</taxon>
        <taxon>Enterobacterales</taxon>
        <taxon>Erwiniaceae</taxon>
        <taxon>Buchnera</taxon>
    </lineage>
</organism>
<dbReference type="SMART" id="SM00840">
    <property type="entry name" value="DALR_2"/>
    <property type="match status" value="1"/>
</dbReference>
<keyword evidence="15" id="KW-1185">Reference proteome</keyword>
<keyword evidence="5 12" id="KW-0436">Ligase</keyword>
<name>A0A455TAL7_9GAMM</name>
<dbReference type="SUPFAM" id="SSF47323">
    <property type="entry name" value="Anticodon-binding domain of a subclass of class I aminoacyl-tRNA synthetases"/>
    <property type="match status" value="1"/>
</dbReference>
<dbReference type="RefSeq" id="WP_158345107.1">
    <property type="nucleotide sequence ID" value="NZ_AP019379.1"/>
</dbReference>
<dbReference type="CDD" id="cd00672">
    <property type="entry name" value="CysRS_core"/>
    <property type="match status" value="1"/>
</dbReference>
<evidence type="ECO:0000256" key="1">
    <source>
        <dbReference type="ARBA" id="ARBA00004496"/>
    </source>
</evidence>
<dbReference type="InterPro" id="IPR015803">
    <property type="entry name" value="Cys-tRNA-ligase"/>
</dbReference>
<sequence>MLKIFNTLSNKKEVFKSIQTKHVNIYVCGVTVYALCHIGHGRTFIIFDMIIRYLKFLGYTIQYVRNITDIDDKIIQQLVIHKKDLKSFTNDMIKAMHIDFSILNLIKPTNEPLTTVYIPFIIQFIKKLLKNKCAYIATNGDVLFSVKSLSSYGKLSNQKINFLKLGNRNLKLEKKDPLDFIVWKLKSNNFLKISSEMTNELFWSSPWGIGRPGWHIECSAISQFYFGHKLDIHGGGNDLLFPHHENERSQSICINNKENVKYWVHAGLLVIDNEKMSKSLNNCLTLKTVLQLYDSEIVRYYFLSTHYRKPLHFYHDSLKQSEWSLRKIYFALKDMNCNVFLSYKSLSFELSFKKAMNDDFNTPKAISILFILVKKIKFLKLKDINKANELAARLRQLGNILGLLFHEPNTYLCKKNQCNTILSINKIKLLIQIRNNARKLKNWKKADALRNKLFKLRIVLRDSKNVTLWEYY</sequence>
<feature type="binding site" evidence="12">
    <location>
        <position position="28"/>
    </location>
    <ligand>
        <name>Zn(2+)</name>
        <dbReference type="ChEBI" id="CHEBI:29105"/>
    </ligand>
</feature>
<dbReference type="GO" id="GO:0005829">
    <property type="term" value="C:cytosol"/>
    <property type="evidence" value="ECO:0007669"/>
    <property type="project" value="TreeGrafter"/>
</dbReference>
<feature type="binding site" evidence="12">
    <location>
        <position position="243"/>
    </location>
    <ligand>
        <name>Zn(2+)</name>
        <dbReference type="ChEBI" id="CHEBI:29105"/>
    </ligand>
</feature>
<keyword evidence="6 12" id="KW-0479">Metal-binding</keyword>
<keyword evidence="7 12" id="KW-0547">Nucleotide-binding</keyword>